<dbReference type="RefSeq" id="WP_345710249.1">
    <property type="nucleotide sequence ID" value="NZ_BAABIL010000001.1"/>
</dbReference>
<evidence type="ECO:0000313" key="3">
    <source>
        <dbReference type="Proteomes" id="UP001501195"/>
    </source>
</evidence>
<feature type="compositionally biased region" description="Polar residues" evidence="1">
    <location>
        <begin position="94"/>
        <end position="105"/>
    </location>
</feature>
<protein>
    <submittedName>
        <fullName evidence="2">Uncharacterized protein</fullName>
    </submittedName>
</protein>
<evidence type="ECO:0000256" key="1">
    <source>
        <dbReference type="SAM" id="MobiDB-lite"/>
    </source>
</evidence>
<accession>A0ABP9H6A2</accession>
<comment type="caution">
    <text evidence="2">The sequence shown here is derived from an EMBL/GenBank/DDBJ whole genome shotgun (WGS) entry which is preliminary data.</text>
</comment>
<keyword evidence="3" id="KW-1185">Reference proteome</keyword>
<sequence>MTQDEVVRAWWDAADAADRRLALGLGEHDALPAELALDLAVAGVTVVPVSHDPVDGRPERYAMPIVLARLLHELRGPDPLARPRPPQEEATGSAAGTRTSRIFVR</sequence>
<name>A0ABP9H6A2_9ACTN</name>
<feature type="region of interest" description="Disordered" evidence="1">
    <location>
        <begin position="76"/>
        <end position="105"/>
    </location>
</feature>
<dbReference type="Proteomes" id="UP001501195">
    <property type="component" value="Unassembled WGS sequence"/>
</dbReference>
<proteinExistence type="predicted"/>
<reference evidence="3" key="1">
    <citation type="journal article" date="2019" name="Int. J. Syst. Evol. Microbiol.">
        <title>The Global Catalogue of Microorganisms (GCM) 10K type strain sequencing project: providing services to taxonomists for standard genome sequencing and annotation.</title>
        <authorList>
            <consortium name="The Broad Institute Genomics Platform"/>
            <consortium name="The Broad Institute Genome Sequencing Center for Infectious Disease"/>
            <person name="Wu L."/>
            <person name="Ma J."/>
        </authorList>
    </citation>
    <scope>NUCLEOTIDE SEQUENCE [LARGE SCALE GENOMIC DNA]</scope>
    <source>
        <strain evidence="3">JCM 18126</strain>
    </source>
</reference>
<evidence type="ECO:0000313" key="2">
    <source>
        <dbReference type="EMBL" id="GAA4960622.1"/>
    </source>
</evidence>
<dbReference type="EMBL" id="BAABIL010000001">
    <property type="protein sequence ID" value="GAA4960622.1"/>
    <property type="molecule type" value="Genomic_DNA"/>
</dbReference>
<gene>
    <name evidence="2" type="ORF">GCM10023225_00220</name>
</gene>
<organism evidence="2 3">
    <name type="scientific">Kineococcus glutinatus</name>
    <dbReference type="NCBI Taxonomy" id="1070872"/>
    <lineage>
        <taxon>Bacteria</taxon>
        <taxon>Bacillati</taxon>
        <taxon>Actinomycetota</taxon>
        <taxon>Actinomycetes</taxon>
        <taxon>Kineosporiales</taxon>
        <taxon>Kineosporiaceae</taxon>
        <taxon>Kineococcus</taxon>
    </lineage>
</organism>